<dbReference type="AlphaFoldDB" id="Q5Z733"/>
<sequence>MKGSLPPCFVAATRHRHEASVADPAVKDPSRARWMQIRLPSSHRPSPPPVANRACGPLLVLSSEVREGKVREERRRGGERVARK</sequence>
<protein>
    <submittedName>
        <fullName evidence="1">Uncharacterized protein</fullName>
    </submittedName>
</protein>
<name>Q5Z733_ORYSJ</name>
<evidence type="ECO:0000313" key="1">
    <source>
        <dbReference type="EMBL" id="BAD54236.1"/>
    </source>
</evidence>
<dbReference type="Proteomes" id="UP000000763">
    <property type="component" value="Chromosome 6"/>
</dbReference>
<dbReference type="EMBL" id="AP004794">
    <property type="protein sequence ID" value="BAD54236.1"/>
    <property type="molecule type" value="Genomic_DNA"/>
</dbReference>
<reference evidence="2" key="1">
    <citation type="journal article" date="2005" name="Nature">
        <title>The map-based sequence of the rice genome.</title>
        <authorList>
            <consortium name="International rice genome sequencing project (IRGSP)"/>
            <person name="Matsumoto T."/>
            <person name="Wu J."/>
            <person name="Kanamori H."/>
            <person name="Katayose Y."/>
            <person name="Fujisawa M."/>
            <person name="Namiki N."/>
            <person name="Mizuno H."/>
            <person name="Yamamoto K."/>
            <person name="Antonio B.A."/>
            <person name="Baba T."/>
            <person name="Sakata K."/>
            <person name="Nagamura Y."/>
            <person name="Aoki H."/>
            <person name="Arikawa K."/>
            <person name="Arita K."/>
            <person name="Bito T."/>
            <person name="Chiden Y."/>
            <person name="Fujitsuka N."/>
            <person name="Fukunaka R."/>
            <person name="Hamada M."/>
            <person name="Harada C."/>
            <person name="Hayashi A."/>
            <person name="Hijishita S."/>
            <person name="Honda M."/>
            <person name="Hosokawa S."/>
            <person name="Ichikawa Y."/>
            <person name="Idonuma A."/>
            <person name="Iijima M."/>
            <person name="Ikeda M."/>
            <person name="Ikeno M."/>
            <person name="Ito K."/>
            <person name="Ito S."/>
            <person name="Ito T."/>
            <person name="Ito Y."/>
            <person name="Ito Y."/>
            <person name="Iwabuchi A."/>
            <person name="Kamiya K."/>
            <person name="Karasawa W."/>
            <person name="Kurita K."/>
            <person name="Katagiri S."/>
            <person name="Kikuta A."/>
            <person name="Kobayashi H."/>
            <person name="Kobayashi N."/>
            <person name="Machita K."/>
            <person name="Maehara T."/>
            <person name="Masukawa M."/>
            <person name="Mizubayashi T."/>
            <person name="Mukai Y."/>
            <person name="Nagasaki H."/>
            <person name="Nagata Y."/>
            <person name="Naito S."/>
            <person name="Nakashima M."/>
            <person name="Nakama Y."/>
            <person name="Nakamichi Y."/>
            <person name="Nakamura M."/>
            <person name="Meguro A."/>
            <person name="Negishi M."/>
            <person name="Ohta I."/>
            <person name="Ohta T."/>
            <person name="Okamoto M."/>
            <person name="Ono N."/>
            <person name="Saji S."/>
            <person name="Sakaguchi M."/>
            <person name="Sakai K."/>
            <person name="Shibata M."/>
            <person name="Shimokawa T."/>
            <person name="Song J."/>
            <person name="Takazaki Y."/>
            <person name="Terasawa K."/>
            <person name="Tsugane M."/>
            <person name="Tsuji K."/>
            <person name="Ueda S."/>
            <person name="Waki K."/>
            <person name="Yamagata H."/>
            <person name="Yamamoto M."/>
            <person name="Yamamoto S."/>
            <person name="Yamane H."/>
            <person name="Yoshiki S."/>
            <person name="Yoshihara R."/>
            <person name="Yukawa K."/>
            <person name="Zhong H."/>
            <person name="Yano M."/>
            <person name="Yuan Q."/>
            <person name="Ouyang S."/>
            <person name="Liu J."/>
            <person name="Jones K.M."/>
            <person name="Gansberger K."/>
            <person name="Moffat K."/>
            <person name="Hill J."/>
            <person name="Bera J."/>
            <person name="Fadrosh D."/>
            <person name="Jin S."/>
            <person name="Johri S."/>
            <person name="Kim M."/>
            <person name="Overton L."/>
            <person name="Reardon M."/>
            <person name="Tsitrin T."/>
            <person name="Vuong H."/>
            <person name="Weaver B."/>
            <person name="Ciecko A."/>
            <person name="Tallon L."/>
            <person name="Jackson J."/>
            <person name="Pai G."/>
            <person name="Aken S.V."/>
            <person name="Utterback T."/>
            <person name="Reidmuller S."/>
            <person name="Feldblyum T."/>
            <person name="Hsiao J."/>
            <person name="Zismann V."/>
            <person name="Iobst S."/>
            <person name="de Vazeille A.R."/>
            <person name="Buell C.R."/>
            <person name="Ying K."/>
            <person name="Li Y."/>
            <person name="Lu T."/>
            <person name="Huang Y."/>
            <person name="Zhao Q."/>
            <person name="Feng Q."/>
            <person name="Zhang L."/>
            <person name="Zhu J."/>
            <person name="Weng Q."/>
            <person name="Mu J."/>
            <person name="Lu Y."/>
            <person name="Fan D."/>
            <person name="Liu Y."/>
            <person name="Guan J."/>
            <person name="Zhang Y."/>
            <person name="Yu S."/>
            <person name="Liu X."/>
            <person name="Zhang Y."/>
            <person name="Hong G."/>
            <person name="Han B."/>
            <person name="Choisne N."/>
            <person name="Demange N."/>
            <person name="Orjeda G."/>
            <person name="Samain S."/>
            <person name="Cattolico L."/>
            <person name="Pelletier E."/>
            <person name="Couloux A."/>
            <person name="Segurens B."/>
            <person name="Wincker P."/>
            <person name="D'Hont A."/>
            <person name="Scarpelli C."/>
            <person name="Weissenbach J."/>
            <person name="Salanoubat M."/>
            <person name="Quetier F."/>
            <person name="Yu Y."/>
            <person name="Kim H.R."/>
            <person name="Rambo T."/>
            <person name="Currie J."/>
            <person name="Collura K."/>
            <person name="Luo M."/>
            <person name="Yang T."/>
            <person name="Ammiraju J.S.S."/>
            <person name="Engler F."/>
            <person name="Soderlund C."/>
            <person name="Wing R.A."/>
            <person name="Palmer L.E."/>
            <person name="de la Bastide M."/>
            <person name="Spiegel L."/>
            <person name="Nascimento L."/>
            <person name="Zutavern T."/>
            <person name="O'Shaughnessy A."/>
            <person name="Dike S."/>
            <person name="Dedhia N."/>
            <person name="Preston R."/>
            <person name="Balija V."/>
            <person name="McCombie W.R."/>
            <person name="Chow T."/>
            <person name="Chen H."/>
            <person name="Chung M."/>
            <person name="Chen C."/>
            <person name="Shaw J."/>
            <person name="Wu H."/>
            <person name="Hsiao K."/>
            <person name="Chao Y."/>
            <person name="Chu M."/>
            <person name="Cheng C."/>
            <person name="Hour A."/>
            <person name="Lee P."/>
            <person name="Lin S."/>
            <person name="Lin Y."/>
            <person name="Liou J."/>
            <person name="Liu S."/>
            <person name="Hsing Y."/>
            <person name="Raghuvanshi S."/>
            <person name="Mohanty A."/>
            <person name="Bharti A.K."/>
            <person name="Gaur A."/>
            <person name="Gupta V."/>
            <person name="Kumar D."/>
            <person name="Ravi V."/>
            <person name="Vij S."/>
            <person name="Kapur A."/>
            <person name="Khurana P."/>
            <person name="Khurana P."/>
            <person name="Khurana J.P."/>
            <person name="Tyagi A.K."/>
            <person name="Gaikwad K."/>
            <person name="Singh A."/>
            <person name="Dalal V."/>
            <person name="Srivastava S."/>
            <person name="Dixit A."/>
            <person name="Pal A.K."/>
            <person name="Ghazi I.A."/>
            <person name="Yadav M."/>
            <person name="Pandit A."/>
            <person name="Bhargava A."/>
            <person name="Sureshbabu K."/>
            <person name="Batra K."/>
            <person name="Sharma T.R."/>
            <person name="Mohapatra T."/>
            <person name="Singh N.K."/>
            <person name="Messing J."/>
            <person name="Nelson A.B."/>
            <person name="Fuks G."/>
            <person name="Kavchok S."/>
            <person name="Keizer G."/>
            <person name="Linton E."/>
            <person name="Llaca V."/>
            <person name="Song R."/>
            <person name="Tanyolac B."/>
            <person name="Young S."/>
            <person name="Ho-Il K."/>
            <person name="Hahn J.H."/>
            <person name="Sangsakoo G."/>
            <person name="Vanavichit A."/>
            <person name="de Mattos Luiz.A.T."/>
            <person name="Zimmer P.D."/>
            <person name="Malone G."/>
            <person name="Dellagostin O."/>
            <person name="de Oliveira A.C."/>
            <person name="Bevan M."/>
            <person name="Bancroft I."/>
            <person name="Minx P."/>
            <person name="Cordum H."/>
            <person name="Wilson R."/>
            <person name="Cheng Z."/>
            <person name="Jin W."/>
            <person name="Jiang J."/>
            <person name="Leong S.A."/>
            <person name="Iwama H."/>
            <person name="Gojobori T."/>
            <person name="Itoh T."/>
            <person name="Niimura Y."/>
            <person name="Fujii Y."/>
            <person name="Habara T."/>
            <person name="Sakai H."/>
            <person name="Sato Y."/>
            <person name="Wilson G."/>
            <person name="Kumar K."/>
            <person name="McCouch S."/>
            <person name="Juretic N."/>
            <person name="Hoen D."/>
            <person name="Wright S."/>
            <person name="Bruskiewich R."/>
            <person name="Bureau T."/>
            <person name="Miyao A."/>
            <person name="Hirochika H."/>
            <person name="Nishikawa T."/>
            <person name="Kadowaki K."/>
            <person name="Sugiura M."/>
            <person name="Burr B."/>
            <person name="Sasaki T."/>
        </authorList>
    </citation>
    <scope>NUCLEOTIDE SEQUENCE [LARGE SCALE GENOMIC DNA]</scope>
    <source>
        <strain evidence="2">cv. Nipponbare</strain>
    </source>
</reference>
<reference evidence="2" key="2">
    <citation type="journal article" date="2008" name="Nucleic Acids Res.">
        <title>The rice annotation project database (RAP-DB): 2008 update.</title>
        <authorList>
            <consortium name="The rice annotation project (RAP)"/>
        </authorList>
    </citation>
    <scope>GENOME REANNOTATION</scope>
    <source>
        <strain evidence="2">cv. Nipponbare</strain>
    </source>
</reference>
<evidence type="ECO:0000313" key="2">
    <source>
        <dbReference type="Proteomes" id="UP000000763"/>
    </source>
</evidence>
<proteinExistence type="predicted"/>
<gene>
    <name evidence="1" type="primary">P0506C10.18</name>
</gene>
<accession>Q5Z733</accession>
<organism evidence="1 2">
    <name type="scientific">Oryza sativa subsp. japonica</name>
    <name type="common">Rice</name>
    <dbReference type="NCBI Taxonomy" id="39947"/>
    <lineage>
        <taxon>Eukaryota</taxon>
        <taxon>Viridiplantae</taxon>
        <taxon>Streptophyta</taxon>
        <taxon>Embryophyta</taxon>
        <taxon>Tracheophyta</taxon>
        <taxon>Spermatophyta</taxon>
        <taxon>Magnoliopsida</taxon>
        <taxon>Liliopsida</taxon>
        <taxon>Poales</taxon>
        <taxon>Poaceae</taxon>
        <taxon>BOP clade</taxon>
        <taxon>Oryzoideae</taxon>
        <taxon>Oryzeae</taxon>
        <taxon>Oryzinae</taxon>
        <taxon>Oryza</taxon>
        <taxon>Oryza sativa</taxon>
    </lineage>
</organism>